<accession>A0A5C3MVS8</accession>
<keyword evidence="2" id="KW-1185">Reference proteome</keyword>
<dbReference type="EMBL" id="ML213517">
    <property type="protein sequence ID" value="TFK49137.1"/>
    <property type="molecule type" value="Genomic_DNA"/>
</dbReference>
<sequence length="118" mass="13004">MLSNTSLVANVLKRRSVSSVPRFRTWYKRRLLVFSGLSPSRGMGGNMDSAGDSAASEGDWVCLMCSGVFGRTQGSARRGTEVVKVLVERDRCRLEMLHSVDLYMAKGGRSATLVVWTE</sequence>
<evidence type="ECO:0000313" key="2">
    <source>
        <dbReference type="Proteomes" id="UP000305948"/>
    </source>
</evidence>
<gene>
    <name evidence="1" type="ORF">OE88DRAFT_472780</name>
</gene>
<dbReference type="AlphaFoldDB" id="A0A5C3MVS8"/>
<name>A0A5C3MVS8_9AGAM</name>
<dbReference type="Proteomes" id="UP000305948">
    <property type="component" value="Unassembled WGS sequence"/>
</dbReference>
<evidence type="ECO:0000313" key="1">
    <source>
        <dbReference type="EMBL" id="TFK49137.1"/>
    </source>
</evidence>
<protein>
    <submittedName>
        <fullName evidence="1">Uncharacterized protein</fullName>
    </submittedName>
</protein>
<proteinExistence type="predicted"/>
<organism evidence="1 2">
    <name type="scientific">Heliocybe sulcata</name>
    <dbReference type="NCBI Taxonomy" id="5364"/>
    <lineage>
        <taxon>Eukaryota</taxon>
        <taxon>Fungi</taxon>
        <taxon>Dikarya</taxon>
        <taxon>Basidiomycota</taxon>
        <taxon>Agaricomycotina</taxon>
        <taxon>Agaricomycetes</taxon>
        <taxon>Gloeophyllales</taxon>
        <taxon>Gloeophyllaceae</taxon>
        <taxon>Heliocybe</taxon>
    </lineage>
</organism>
<reference evidence="1 2" key="1">
    <citation type="journal article" date="2019" name="Nat. Ecol. Evol.">
        <title>Megaphylogeny resolves global patterns of mushroom evolution.</title>
        <authorList>
            <person name="Varga T."/>
            <person name="Krizsan K."/>
            <person name="Foldi C."/>
            <person name="Dima B."/>
            <person name="Sanchez-Garcia M."/>
            <person name="Sanchez-Ramirez S."/>
            <person name="Szollosi G.J."/>
            <person name="Szarkandi J.G."/>
            <person name="Papp V."/>
            <person name="Albert L."/>
            <person name="Andreopoulos W."/>
            <person name="Angelini C."/>
            <person name="Antonin V."/>
            <person name="Barry K.W."/>
            <person name="Bougher N.L."/>
            <person name="Buchanan P."/>
            <person name="Buyck B."/>
            <person name="Bense V."/>
            <person name="Catcheside P."/>
            <person name="Chovatia M."/>
            <person name="Cooper J."/>
            <person name="Damon W."/>
            <person name="Desjardin D."/>
            <person name="Finy P."/>
            <person name="Geml J."/>
            <person name="Haridas S."/>
            <person name="Hughes K."/>
            <person name="Justo A."/>
            <person name="Karasinski D."/>
            <person name="Kautmanova I."/>
            <person name="Kiss B."/>
            <person name="Kocsube S."/>
            <person name="Kotiranta H."/>
            <person name="LaButti K.M."/>
            <person name="Lechner B.E."/>
            <person name="Liimatainen K."/>
            <person name="Lipzen A."/>
            <person name="Lukacs Z."/>
            <person name="Mihaltcheva S."/>
            <person name="Morgado L.N."/>
            <person name="Niskanen T."/>
            <person name="Noordeloos M.E."/>
            <person name="Ohm R.A."/>
            <person name="Ortiz-Santana B."/>
            <person name="Ovrebo C."/>
            <person name="Racz N."/>
            <person name="Riley R."/>
            <person name="Savchenko A."/>
            <person name="Shiryaev A."/>
            <person name="Soop K."/>
            <person name="Spirin V."/>
            <person name="Szebenyi C."/>
            <person name="Tomsovsky M."/>
            <person name="Tulloss R.E."/>
            <person name="Uehling J."/>
            <person name="Grigoriev I.V."/>
            <person name="Vagvolgyi C."/>
            <person name="Papp T."/>
            <person name="Martin F.M."/>
            <person name="Miettinen O."/>
            <person name="Hibbett D.S."/>
            <person name="Nagy L.G."/>
        </authorList>
    </citation>
    <scope>NUCLEOTIDE SEQUENCE [LARGE SCALE GENOMIC DNA]</scope>
    <source>
        <strain evidence="1 2">OMC1185</strain>
    </source>
</reference>